<dbReference type="Proteomes" id="UP000887013">
    <property type="component" value="Unassembled WGS sequence"/>
</dbReference>
<keyword evidence="2" id="KW-1185">Reference proteome</keyword>
<protein>
    <submittedName>
        <fullName evidence="1">Uncharacterized protein</fullName>
    </submittedName>
</protein>
<reference evidence="1" key="1">
    <citation type="submission" date="2020-08" db="EMBL/GenBank/DDBJ databases">
        <title>Multicomponent nature underlies the extraordinary mechanical properties of spider dragline silk.</title>
        <authorList>
            <person name="Kono N."/>
            <person name="Nakamura H."/>
            <person name="Mori M."/>
            <person name="Yoshida Y."/>
            <person name="Ohtoshi R."/>
            <person name="Malay A.D."/>
            <person name="Moran D.A.P."/>
            <person name="Tomita M."/>
            <person name="Numata K."/>
            <person name="Arakawa K."/>
        </authorList>
    </citation>
    <scope>NUCLEOTIDE SEQUENCE</scope>
</reference>
<sequence length="79" mass="8474">MRGSAAVSPLAWASVPKAPRNHAGRKLTNYCKKNGPSVFLSGHNPHKINPSATVLRPSIIPRSRNNSNALSIITKMSCP</sequence>
<evidence type="ECO:0000313" key="1">
    <source>
        <dbReference type="EMBL" id="GFT70598.1"/>
    </source>
</evidence>
<comment type="caution">
    <text evidence="1">The sequence shown here is derived from an EMBL/GenBank/DDBJ whole genome shotgun (WGS) entry which is preliminary data.</text>
</comment>
<organism evidence="1 2">
    <name type="scientific">Nephila pilipes</name>
    <name type="common">Giant wood spider</name>
    <name type="synonym">Nephila maculata</name>
    <dbReference type="NCBI Taxonomy" id="299642"/>
    <lineage>
        <taxon>Eukaryota</taxon>
        <taxon>Metazoa</taxon>
        <taxon>Ecdysozoa</taxon>
        <taxon>Arthropoda</taxon>
        <taxon>Chelicerata</taxon>
        <taxon>Arachnida</taxon>
        <taxon>Araneae</taxon>
        <taxon>Araneomorphae</taxon>
        <taxon>Entelegynae</taxon>
        <taxon>Araneoidea</taxon>
        <taxon>Nephilidae</taxon>
        <taxon>Nephila</taxon>
    </lineage>
</organism>
<dbReference type="EMBL" id="BMAW01116422">
    <property type="protein sequence ID" value="GFT70598.1"/>
    <property type="molecule type" value="Genomic_DNA"/>
</dbReference>
<gene>
    <name evidence="1" type="ORF">NPIL_200531</name>
</gene>
<accession>A0A8X6PIX4</accession>
<name>A0A8X6PIX4_NEPPI</name>
<dbReference type="AlphaFoldDB" id="A0A8X6PIX4"/>
<proteinExistence type="predicted"/>
<evidence type="ECO:0000313" key="2">
    <source>
        <dbReference type="Proteomes" id="UP000887013"/>
    </source>
</evidence>